<evidence type="ECO:0000313" key="2">
    <source>
        <dbReference type="Proteomes" id="UP000649075"/>
    </source>
</evidence>
<gene>
    <name evidence="1" type="ORF">H8911_09715</name>
</gene>
<sequence length="85" mass="9736">MIRIIPKMNAAAGEMLGTAFRKLSIDEEGSCYGEAFLRCINDKNLEQNIQSMKQIGSKYDVEIEVEENEYYKPSSLESKGYKYVK</sequence>
<dbReference type="Proteomes" id="UP000649075">
    <property type="component" value="Unassembled WGS sequence"/>
</dbReference>
<evidence type="ECO:0000313" key="1">
    <source>
        <dbReference type="EMBL" id="MBC6012986.1"/>
    </source>
</evidence>
<accession>A0ABR7KKQ2</accession>
<dbReference type="EMBL" id="JACRWH010000049">
    <property type="protein sequence ID" value="MBC6012986.1"/>
    <property type="molecule type" value="Genomic_DNA"/>
</dbReference>
<proteinExistence type="predicted"/>
<organism evidence="1 2">
    <name type="scientific">Holdemanella hominis</name>
    <dbReference type="NCBI Taxonomy" id="2764327"/>
    <lineage>
        <taxon>Bacteria</taxon>
        <taxon>Bacillati</taxon>
        <taxon>Bacillota</taxon>
        <taxon>Erysipelotrichia</taxon>
        <taxon>Erysipelotrichales</taxon>
        <taxon>Erysipelotrichaceae</taxon>
        <taxon>Holdemanella</taxon>
    </lineage>
</organism>
<name>A0ABR7KKQ2_9FIRM</name>
<protein>
    <submittedName>
        <fullName evidence="1">Uncharacterized protein</fullName>
    </submittedName>
</protein>
<dbReference type="RefSeq" id="WP_186999510.1">
    <property type="nucleotide sequence ID" value="NZ_JACRWH010000049.1"/>
</dbReference>
<comment type="caution">
    <text evidence="1">The sequence shown here is derived from an EMBL/GenBank/DDBJ whole genome shotgun (WGS) entry which is preliminary data.</text>
</comment>
<keyword evidence="2" id="KW-1185">Reference proteome</keyword>
<reference evidence="1 2" key="1">
    <citation type="submission" date="2020-08" db="EMBL/GenBank/DDBJ databases">
        <authorList>
            <person name="Liu C."/>
            <person name="Sun Q."/>
        </authorList>
    </citation>
    <scope>NUCLEOTIDE SEQUENCE [LARGE SCALE GENOMIC DNA]</scope>
    <source>
        <strain evidence="1 2">L34</strain>
    </source>
</reference>